<keyword evidence="10" id="KW-1185">Reference proteome</keyword>
<keyword evidence="7" id="KW-0998">Cell outer membrane</keyword>
<evidence type="ECO:0000256" key="3">
    <source>
        <dbReference type="ARBA" id="ARBA00004613"/>
    </source>
</evidence>
<dbReference type="RefSeq" id="WP_149732223.1">
    <property type="nucleotide sequence ID" value="NZ_FMXB01000013.1"/>
</dbReference>
<proteinExistence type="predicted"/>
<organism evidence="9 10">
    <name type="scientific">Methanobrevibacter millerae</name>
    <dbReference type="NCBI Taxonomy" id="230361"/>
    <lineage>
        <taxon>Archaea</taxon>
        <taxon>Methanobacteriati</taxon>
        <taxon>Methanobacteriota</taxon>
        <taxon>Methanomada group</taxon>
        <taxon>Methanobacteria</taxon>
        <taxon>Methanobacteriales</taxon>
        <taxon>Methanobacteriaceae</taxon>
        <taxon>Methanobrevibacter</taxon>
    </lineage>
</organism>
<evidence type="ECO:0000256" key="5">
    <source>
        <dbReference type="ARBA" id="ARBA00022729"/>
    </source>
</evidence>
<dbReference type="InterPro" id="IPR003368">
    <property type="entry name" value="POMP_repeat"/>
</dbReference>
<dbReference type="InterPro" id="IPR039448">
    <property type="entry name" value="Beta_helix"/>
</dbReference>
<evidence type="ECO:0000256" key="6">
    <source>
        <dbReference type="ARBA" id="ARBA00023136"/>
    </source>
</evidence>
<evidence type="ECO:0000256" key="1">
    <source>
        <dbReference type="ARBA" id="ARBA00004196"/>
    </source>
</evidence>
<dbReference type="OrthoDB" id="78475at2157"/>
<evidence type="ECO:0000313" key="10">
    <source>
        <dbReference type="Proteomes" id="UP000323439"/>
    </source>
</evidence>
<feature type="domain" description="Right handed beta helix" evidence="8">
    <location>
        <begin position="65"/>
        <end position="202"/>
    </location>
</feature>
<dbReference type="PANTHER" id="PTHR11319">
    <property type="entry name" value="G PROTEIN-COUPLED RECEPTOR-RELATED"/>
    <property type="match status" value="1"/>
</dbReference>
<dbReference type="InterPro" id="IPR012334">
    <property type="entry name" value="Pectin_lyas_fold"/>
</dbReference>
<evidence type="ECO:0000259" key="8">
    <source>
        <dbReference type="Pfam" id="PF13229"/>
    </source>
</evidence>
<protein>
    <submittedName>
        <fullName evidence="9">Polymorphic outer membrane protein repeat-containing protein</fullName>
    </submittedName>
</protein>
<dbReference type="InterPro" id="IPR013783">
    <property type="entry name" value="Ig-like_fold"/>
</dbReference>
<comment type="subcellular location">
    <subcellularLocation>
        <location evidence="1">Cell envelope</location>
    </subcellularLocation>
    <subcellularLocation>
        <location evidence="2">Cell outer membrane</location>
    </subcellularLocation>
    <subcellularLocation>
        <location evidence="3">Secreted</location>
    </subcellularLocation>
</comment>
<dbReference type="PANTHER" id="PTHR11319:SF35">
    <property type="entry name" value="OUTER MEMBRANE PROTEIN PMPC-RELATED"/>
    <property type="match status" value="1"/>
</dbReference>
<dbReference type="InterPro" id="IPR006626">
    <property type="entry name" value="PbH1"/>
</dbReference>
<dbReference type="AlphaFoldDB" id="A0A1G5WU61"/>
<dbReference type="Gene3D" id="2.60.40.10">
    <property type="entry name" value="Immunoglobulins"/>
    <property type="match status" value="3"/>
</dbReference>
<reference evidence="9 10" key="1">
    <citation type="submission" date="2016-10" db="EMBL/GenBank/DDBJ databases">
        <authorList>
            <person name="Varghese N."/>
            <person name="Submissions S."/>
        </authorList>
    </citation>
    <scope>NUCLEOTIDE SEQUENCE [LARGE SCALE GENOMIC DNA]</scope>
    <source>
        <strain evidence="9 10">DSM 16643</strain>
    </source>
</reference>
<keyword evidence="4" id="KW-0964">Secreted</keyword>
<name>A0A1G5WU61_9EURY</name>
<dbReference type="Pfam" id="PF13229">
    <property type="entry name" value="Beta_helix"/>
    <property type="match status" value="2"/>
</dbReference>
<dbReference type="EMBL" id="FMXB01000013">
    <property type="protein sequence ID" value="SDA61679.1"/>
    <property type="molecule type" value="Genomic_DNA"/>
</dbReference>
<evidence type="ECO:0000256" key="4">
    <source>
        <dbReference type="ARBA" id="ARBA00022525"/>
    </source>
</evidence>
<evidence type="ECO:0000256" key="2">
    <source>
        <dbReference type="ARBA" id="ARBA00004442"/>
    </source>
</evidence>
<keyword evidence="6" id="KW-0472">Membrane</keyword>
<accession>A0A1G5WU61</accession>
<keyword evidence="5" id="KW-0732">Signal</keyword>
<feature type="domain" description="Right handed beta helix" evidence="8">
    <location>
        <begin position="234"/>
        <end position="404"/>
    </location>
</feature>
<evidence type="ECO:0000256" key="7">
    <source>
        <dbReference type="ARBA" id="ARBA00023237"/>
    </source>
</evidence>
<gene>
    <name evidence="9" type="ORF">SAMN02910315_01696</name>
</gene>
<dbReference type="Gene3D" id="2.160.20.10">
    <property type="entry name" value="Single-stranded right-handed beta-helix, Pectin lyase-like"/>
    <property type="match status" value="2"/>
</dbReference>
<evidence type="ECO:0000313" key="9">
    <source>
        <dbReference type="EMBL" id="SDA61679.1"/>
    </source>
</evidence>
<dbReference type="SMART" id="SM00710">
    <property type="entry name" value="PbH1"/>
    <property type="match status" value="11"/>
</dbReference>
<dbReference type="SUPFAM" id="SSF51126">
    <property type="entry name" value="Pectin lyase-like"/>
    <property type="match status" value="2"/>
</dbReference>
<dbReference type="Proteomes" id="UP000323439">
    <property type="component" value="Unassembled WGS sequence"/>
</dbReference>
<dbReference type="InterPro" id="IPR011050">
    <property type="entry name" value="Pectin_lyase_fold/virulence"/>
</dbReference>
<dbReference type="NCBIfam" id="TIGR01376">
    <property type="entry name" value="POMP_repeat"/>
    <property type="match status" value="2"/>
</dbReference>
<dbReference type="GO" id="GO:0005576">
    <property type="term" value="C:extracellular region"/>
    <property type="evidence" value="ECO:0007669"/>
    <property type="project" value="UniProtKB-SubCell"/>
</dbReference>
<sequence length="1089" mass="118262">MKRKFNFAILIFLVFFISLSIVSAADSDNQTMLSTEKQSFGNLQSEIWSAENGETIVLECDYEWSEDDPTNGIAIYSTTKSVTIDGNGHTIDAKNSARIFFINEGADNIVIKNLNFINGNSNGGGAILWRGSNGILENNQFISNTGSEIGGAVYWDAPNGIIRNNQFNGNSATKQSGGGIYVSAKSTNIIITDNQFTNNKANTCGGGVGWSGAYGTLSNNVFTGNTVGESGGALYFDGANSKVYGNTFSNNQATGSGGAIYLKCDGVEFYQNTLTSNYANTGGAMRWNGNKGTATNNVFSNNRAGNNAGALFWNGHDAVLKYNQFTGNTAQTTSSGALMLNGNNFQVISNSFTRNSAQGYGGAIYTTGSDNKLIDNSFTQNSAAKNGGAFYFDGPNGQATNNRFVENSASGAGAIRWEGSGASITGNIFSGNRVTSGNIIYGDGSGATVSSNTFYNSKESDNCIRWNSGDARITNNVYKQGTPIDDSVVTISCNGLDKYYGGSERLEIAVLDKNNVGISNVDVIIYINGVSNTRTTDIEGKISMGINLNPGQYPTKITVNKYSKEKDVRVNVKSTISGNDAQGEYKNTQYSARFLNTNGNPLPDRQVEFNINGNPYKSTTNSNGLATLNVDLDCGNYIITAINPVNNEKISNNVQINPIASQTTISATTGADVAAIKAKINSTTASGKVIFTKDNDNYEVEVKNGEANLYIYDLQPGRYFARATYLGDKNHLGSDSEDIIFSVMEYEEVYLLTDNLTKYYKGPERLEMLIIDDNKSPVPNVNITIIINGQKMVRTTNDKGEASIAVNLNSGNYTANIVASKYNLTENVTIEIKSTIEGSDITKIHRNGTQYYATFRDTNGDYLEEGTTIKFNINGVFYERQILNDEGLARLNINLDQGEYILTAINPVNNEQHSNTITVIPRIVNNNDLVKYYRNDSQYYVTLLDDKGNPVKAGQEVTFNINGVFYQRKTNEDGVARLNINLAPGDYVITVNYKNCLVSNKIKVLPVLSAKNVKMNYKDGTKFIVKLVDGTGNAYAKQNIEFNVNGVFYIRTTNETGFASLNINLMPGEYIITSTYNGASISNKIIISP</sequence>